<evidence type="ECO:0000256" key="6">
    <source>
        <dbReference type="ARBA" id="ARBA00023012"/>
    </source>
</evidence>
<dbReference type="InterPro" id="IPR003661">
    <property type="entry name" value="HisK_dim/P_dom"/>
</dbReference>
<dbReference type="PRINTS" id="PR00344">
    <property type="entry name" value="BCTRLSENSOR"/>
</dbReference>
<dbReference type="InterPro" id="IPR050736">
    <property type="entry name" value="Sensor_HK_Regulatory"/>
</dbReference>
<dbReference type="PROSITE" id="PS50109">
    <property type="entry name" value="HIS_KIN"/>
    <property type="match status" value="1"/>
</dbReference>
<accession>A0A7X8SI37</accession>
<evidence type="ECO:0000256" key="1">
    <source>
        <dbReference type="ARBA" id="ARBA00000085"/>
    </source>
</evidence>
<dbReference type="PROSITE" id="PS50112">
    <property type="entry name" value="PAS"/>
    <property type="match status" value="1"/>
</dbReference>
<dbReference type="NCBIfam" id="TIGR00229">
    <property type="entry name" value="sensory_box"/>
    <property type="match status" value="1"/>
</dbReference>
<dbReference type="SMART" id="SM00388">
    <property type="entry name" value="HisKA"/>
    <property type="match status" value="1"/>
</dbReference>
<gene>
    <name evidence="10" type="ORF">HGP29_05375</name>
</gene>
<dbReference type="Gene3D" id="3.30.565.10">
    <property type="entry name" value="Histidine kinase-like ATPase, C-terminal domain"/>
    <property type="match status" value="1"/>
</dbReference>
<dbReference type="InterPro" id="IPR035965">
    <property type="entry name" value="PAS-like_dom_sf"/>
</dbReference>
<evidence type="ECO:0000256" key="3">
    <source>
        <dbReference type="ARBA" id="ARBA00022553"/>
    </source>
</evidence>
<dbReference type="EC" id="2.7.13.3" evidence="2"/>
<proteinExistence type="predicted"/>
<keyword evidence="5 10" id="KW-0418">Kinase</keyword>
<evidence type="ECO:0000256" key="4">
    <source>
        <dbReference type="ARBA" id="ARBA00022679"/>
    </source>
</evidence>
<dbReference type="InterPro" id="IPR005467">
    <property type="entry name" value="His_kinase_dom"/>
</dbReference>
<evidence type="ECO:0000256" key="5">
    <source>
        <dbReference type="ARBA" id="ARBA00022777"/>
    </source>
</evidence>
<organism evidence="10 11">
    <name type="scientific">Flammeovirga agarivorans</name>
    <dbReference type="NCBI Taxonomy" id="2726742"/>
    <lineage>
        <taxon>Bacteria</taxon>
        <taxon>Pseudomonadati</taxon>
        <taxon>Bacteroidota</taxon>
        <taxon>Cytophagia</taxon>
        <taxon>Cytophagales</taxon>
        <taxon>Flammeovirgaceae</taxon>
        <taxon>Flammeovirga</taxon>
    </lineage>
</organism>
<evidence type="ECO:0000313" key="11">
    <source>
        <dbReference type="Proteomes" id="UP000585050"/>
    </source>
</evidence>
<feature type="transmembrane region" description="Helical" evidence="7">
    <location>
        <begin position="12"/>
        <end position="45"/>
    </location>
</feature>
<evidence type="ECO:0000259" key="9">
    <source>
        <dbReference type="PROSITE" id="PS50112"/>
    </source>
</evidence>
<dbReference type="Proteomes" id="UP000585050">
    <property type="component" value="Unassembled WGS sequence"/>
</dbReference>
<dbReference type="SUPFAM" id="SSF55785">
    <property type="entry name" value="PYP-like sensor domain (PAS domain)"/>
    <property type="match status" value="1"/>
</dbReference>
<keyword evidence="7" id="KW-1133">Transmembrane helix</keyword>
<dbReference type="Pfam" id="PF02518">
    <property type="entry name" value="HATPase_c"/>
    <property type="match status" value="1"/>
</dbReference>
<dbReference type="AlphaFoldDB" id="A0A7X8SI37"/>
<dbReference type="RefSeq" id="WP_168881350.1">
    <property type="nucleotide sequence ID" value="NZ_JABAIL010000002.1"/>
</dbReference>
<keyword evidence="7" id="KW-0812">Transmembrane</keyword>
<dbReference type="FunFam" id="3.30.565.10:FF:000006">
    <property type="entry name" value="Sensor histidine kinase WalK"/>
    <property type="match status" value="1"/>
</dbReference>
<evidence type="ECO:0000256" key="7">
    <source>
        <dbReference type="SAM" id="Phobius"/>
    </source>
</evidence>
<keyword evidence="3" id="KW-0597">Phosphoprotein</keyword>
<evidence type="ECO:0000313" key="10">
    <source>
        <dbReference type="EMBL" id="NLR90625.1"/>
    </source>
</evidence>
<dbReference type="CDD" id="cd00082">
    <property type="entry name" value="HisKA"/>
    <property type="match status" value="1"/>
</dbReference>
<dbReference type="CDD" id="cd00130">
    <property type="entry name" value="PAS"/>
    <property type="match status" value="1"/>
</dbReference>
<keyword evidence="11" id="KW-1185">Reference proteome</keyword>
<protein>
    <recommendedName>
        <fullName evidence="2">histidine kinase</fullName>
        <ecNumber evidence="2">2.7.13.3</ecNumber>
    </recommendedName>
</protein>
<comment type="caution">
    <text evidence="10">The sequence shown here is derived from an EMBL/GenBank/DDBJ whole genome shotgun (WGS) entry which is preliminary data.</text>
</comment>
<keyword evidence="4" id="KW-0808">Transferase</keyword>
<dbReference type="SUPFAM" id="SSF55874">
    <property type="entry name" value="ATPase domain of HSP90 chaperone/DNA topoisomerase II/histidine kinase"/>
    <property type="match status" value="1"/>
</dbReference>
<keyword evidence="6" id="KW-0902">Two-component regulatory system</keyword>
<reference evidence="10 11" key="1">
    <citation type="submission" date="2020-04" db="EMBL/GenBank/DDBJ databases">
        <title>Flammeovirga sp. SR4, a novel species isolated from seawater.</title>
        <authorList>
            <person name="Wang X."/>
        </authorList>
    </citation>
    <scope>NUCLEOTIDE SEQUENCE [LARGE SCALE GENOMIC DNA]</scope>
    <source>
        <strain evidence="10 11">SR4</strain>
    </source>
</reference>
<dbReference type="InterPro" id="IPR036097">
    <property type="entry name" value="HisK_dim/P_sf"/>
</dbReference>
<evidence type="ECO:0000256" key="2">
    <source>
        <dbReference type="ARBA" id="ARBA00012438"/>
    </source>
</evidence>
<feature type="domain" description="Histidine kinase" evidence="8">
    <location>
        <begin position="337"/>
        <end position="555"/>
    </location>
</feature>
<comment type="catalytic activity">
    <reaction evidence="1">
        <text>ATP + protein L-histidine = ADP + protein N-phospho-L-histidine.</text>
        <dbReference type="EC" id="2.7.13.3"/>
    </reaction>
</comment>
<name>A0A7X8SI37_9BACT</name>
<dbReference type="SMART" id="SM00387">
    <property type="entry name" value="HATPase_c"/>
    <property type="match status" value="1"/>
</dbReference>
<dbReference type="InterPro" id="IPR004358">
    <property type="entry name" value="Sig_transdc_His_kin-like_C"/>
</dbReference>
<dbReference type="SUPFAM" id="SSF47384">
    <property type="entry name" value="Homodimeric domain of signal transducing histidine kinase"/>
    <property type="match status" value="1"/>
</dbReference>
<dbReference type="Pfam" id="PF13426">
    <property type="entry name" value="PAS_9"/>
    <property type="match status" value="1"/>
</dbReference>
<feature type="domain" description="PAS" evidence="9">
    <location>
        <begin position="191"/>
        <end position="227"/>
    </location>
</feature>
<sequence>MTKKLSITTPFSLVALIVFLCICLFTKSAFITVALGCMFVITFYIEKEKGEKDDRINIFQKQRHNIIELMCDFVLIIDRHNQVVELHVPKEINFPPDINVGDRLSFPLPSPLPIDFFEIIERARLSKEIFQHDYTRDERFYELKIISEPSGISNCIIKEITHIKITEKSLTNLNSELEEMLSIKRKELKIKQEKFKTMFDKSSDAYFLLDDRFRISIYNEKVEQFFGEVNEVLFFHWLDKVSPEEQPKGGSSIELFQAMKESCDGQGELRFEWMFIQKNGEDFPTEISLTLLPVANQNLYFIIIRNVISQKKIEMELRKNLEREKELNEMRSKFISMASHEFKTPLATVTTNLELMELTLEKKGFNLEELNLTKFVDRMRNESRRLNILMEEVLQLGKIEAGKTPFSPIKVEVEKFIREYLDEYIDRTALTREIRIDIKAELKEFYLDVELMEHVLDNLLSNAIKYSDQLITINVQVDDTAFVFEIIDTGIGIPLTEFSQLFDSFFRASNTNHIQGTGLGLVIAKEFVEMHGGVIVCESEENVGSTFRVAIPTVK</sequence>
<dbReference type="InterPro" id="IPR000014">
    <property type="entry name" value="PAS"/>
</dbReference>
<dbReference type="GO" id="GO:0000155">
    <property type="term" value="F:phosphorelay sensor kinase activity"/>
    <property type="evidence" value="ECO:0007669"/>
    <property type="project" value="InterPro"/>
</dbReference>
<evidence type="ECO:0000259" key="8">
    <source>
        <dbReference type="PROSITE" id="PS50109"/>
    </source>
</evidence>
<dbReference type="Pfam" id="PF00512">
    <property type="entry name" value="HisKA"/>
    <property type="match status" value="1"/>
</dbReference>
<dbReference type="PANTHER" id="PTHR43711:SF26">
    <property type="entry name" value="SENSOR HISTIDINE KINASE RCSC"/>
    <property type="match status" value="1"/>
</dbReference>
<dbReference type="InterPro" id="IPR003594">
    <property type="entry name" value="HATPase_dom"/>
</dbReference>
<dbReference type="InterPro" id="IPR036890">
    <property type="entry name" value="HATPase_C_sf"/>
</dbReference>
<dbReference type="Gene3D" id="1.10.287.130">
    <property type="match status" value="1"/>
</dbReference>
<dbReference type="EMBL" id="JABAIL010000002">
    <property type="protein sequence ID" value="NLR90625.1"/>
    <property type="molecule type" value="Genomic_DNA"/>
</dbReference>
<dbReference type="Gene3D" id="3.30.450.20">
    <property type="entry name" value="PAS domain"/>
    <property type="match status" value="1"/>
</dbReference>
<dbReference type="PANTHER" id="PTHR43711">
    <property type="entry name" value="TWO-COMPONENT HISTIDINE KINASE"/>
    <property type="match status" value="1"/>
</dbReference>
<keyword evidence="7" id="KW-0472">Membrane</keyword>